<dbReference type="AlphaFoldDB" id="A0AAU9PF87"/>
<evidence type="ECO:0000313" key="3">
    <source>
        <dbReference type="Proteomes" id="UP001157418"/>
    </source>
</evidence>
<keyword evidence="3" id="KW-1185">Reference proteome</keyword>
<organism evidence="2 3">
    <name type="scientific">Lactuca virosa</name>
    <dbReference type="NCBI Taxonomy" id="75947"/>
    <lineage>
        <taxon>Eukaryota</taxon>
        <taxon>Viridiplantae</taxon>
        <taxon>Streptophyta</taxon>
        <taxon>Embryophyta</taxon>
        <taxon>Tracheophyta</taxon>
        <taxon>Spermatophyta</taxon>
        <taxon>Magnoliopsida</taxon>
        <taxon>eudicotyledons</taxon>
        <taxon>Gunneridae</taxon>
        <taxon>Pentapetalae</taxon>
        <taxon>asterids</taxon>
        <taxon>campanulids</taxon>
        <taxon>Asterales</taxon>
        <taxon>Asteraceae</taxon>
        <taxon>Cichorioideae</taxon>
        <taxon>Cichorieae</taxon>
        <taxon>Lactucinae</taxon>
        <taxon>Lactuca</taxon>
    </lineage>
</organism>
<evidence type="ECO:0000313" key="2">
    <source>
        <dbReference type="EMBL" id="CAH1448825.1"/>
    </source>
</evidence>
<dbReference type="Proteomes" id="UP001157418">
    <property type="component" value="Unassembled WGS sequence"/>
</dbReference>
<gene>
    <name evidence="2" type="ORF">LVIROSA_LOCUS34346</name>
</gene>
<dbReference type="EMBL" id="CAKMRJ010005634">
    <property type="protein sequence ID" value="CAH1448825.1"/>
    <property type="molecule type" value="Genomic_DNA"/>
</dbReference>
<sequence>MDSAMNPSVPESTAPTAPSPTKKHVKVEIGNGGPPSSSTRATLRKLSSKRKVGEELIELQLPRVQNLQPCQMKRASTKFVPS</sequence>
<proteinExistence type="predicted"/>
<protein>
    <submittedName>
        <fullName evidence="2">Uncharacterized protein</fullName>
    </submittedName>
</protein>
<feature type="region of interest" description="Disordered" evidence="1">
    <location>
        <begin position="1"/>
        <end position="47"/>
    </location>
</feature>
<feature type="compositionally biased region" description="Low complexity" evidence="1">
    <location>
        <begin position="7"/>
        <end position="20"/>
    </location>
</feature>
<accession>A0AAU9PF87</accession>
<evidence type="ECO:0000256" key="1">
    <source>
        <dbReference type="SAM" id="MobiDB-lite"/>
    </source>
</evidence>
<name>A0AAU9PF87_9ASTR</name>
<reference evidence="2 3" key="1">
    <citation type="submission" date="2022-01" db="EMBL/GenBank/DDBJ databases">
        <authorList>
            <person name="Xiong W."/>
            <person name="Schranz E."/>
        </authorList>
    </citation>
    <scope>NUCLEOTIDE SEQUENCE [LARGE SCALE GENOMIC DNA]</scope>
</reference>
<comment type="caution">
    <text evidence="2">The sequence shown here is derived from an EMBL/GenBank/DDBJ whole genome shotgun (WGS) entry which is preliminary data.</text>
</comment>